<protein>
    <submittedName>
        <fullName evidence="2">Uncharacterized protein</fullName>
    </submittedName>
</protein>
<comment type="caution">
    <text evidence="2">The sequence shown here is derived from an EMBL/GenBank/DDBJ whole genome shotgun (WGS) entry which is preliminary data.</text>
</comment>
<reference evidence="2 3" key="1">
    <citation type="submission" date="2022-01" db="EMBL/GenBank/DDBJ databases">
        <authorList>
            <person name="Xiong W."/>
            <person name="Schranz E."/>
        </authorList>
    </citation>
    <scope>NUCLEOTIDE SEQUENCE [LARGE SCALE GENOMIC DNA]</scope>
</reference>
<accession>A0AAU9NJX4</accession>
<dbReference type="AlphaFoldDB" id="A0AAU9NJX4"/>
<organism evidence="2 3">
    <name type="scientific">Lactuca virosa</name>
    <dbReference type="NCBI Taxonomy" id="75947"/>
    <lineage>
        <taxon>Eukaryota</taxon>
        <taxon>Viridiplantae</taxon>
        <taxon>Streptophyta</taxon>
        <taxon>Embryophyta</taxon>
        <taxon>Tracheophyta</taxon>
        <taxon>Spermatophyta</taxon>
        <taxon>Magnoliopsida</taxon>
        <taxon>eudicotyledons</taxon>
        <taxon>Gunneridae</taxon>
        <taxon>Pentapetalae</taxon>
        <taxon>asterids</taxon>
        <taxon>campanulids</taxon>
        <taxon>Asterales</taxon>
        <taxon>Asteraceae</taxon>
        <taxon>Cichorioideae</taxon>
        <taxon>Cichorieae</taxon>
        <taxon>Lactucinae</taxon>
        <taxon>Lactuca</taxon>
    </lineage>
</organism>
<evidence type="ECO:0000313" key="2">
    <source>
        <dbReference type="EMBL" id="CAH1438155.1"/>
    </source>
</evidence>
<proteinExistence type="predicted"/>
<dbReference type="Proteomes" id="UP001157418">
    <property type="component" value="Unassembled WGS sequence"/>
</dbReference>
<evidence type="ECO:0000313" key="3">
    <source>
        <dbReference type="Proteomes" id="UP001157418"/>
    </source>
</evidence>
<feature type="compositionally biased region" description="Basic and acidic residues" evidence="1">
    <location>
        <begin position="51"/>
        <end position="61"/>
    </location>
</feature>
<name>A0AAU9NJX4_9ASTR</name>
<feature type="compositionally biased region" description="Basic and acidic residues" evidence="1">
    <location>
        <begin position="21"/>
        <end position="41"/>
    </location>
</feature>
<gene>
    <name evidence="2" type="ORF">LVIROSA_LOCUS24429</name>
</gene>
<keyword evidence="3" id="KW-1185">Reference proteome</keyword>
<dbReference type="EMBL" id="CAKMRJ010004445">
    <property type="protein sequence ID" value="CAH1438155.1"/>
    <property type="molecule type" value="Genomic_DNA"/>
</dbReference>
<evidence type="ECO:0000256" key="1">
    <source>
        <dbReference type="SAM" id="MobiDB-lite"/>
    </source>
</evidence>
<feature type="region of interest" description="Disordered" evidence="1">
    <location>
        <begin position="1"/>
        <end position="61"/>
    </location>
</feature>
<sequence length="73" mass="8855">MTYWRLGVPKNRSPILYDQPTSERKKNAERNQHWEKRHCETYGDDDDDDNDHDHQQPPDFHKFSFNGILLIKE</sequence>